<sequence length="281" mass="31152">MSDGFIPVKSKKSRRQCKYQEKKPQPRFKHSGWGALDGEANNPTWFKPKSHFGECKACNHKECGDCQKDFVSFWKDNVLAAERGEEMKKVKPVGVPDRGWSEANDGWGQGNGGWGQDNGGWGQGNGGWGQGNDSWGKIDDGGCGTVGNDRWEVGKVGKPNGDEVAGNGGTMKNDGWGTKEWKGSYGPWAPGKDTCDEWGRAFEGKVGRKLNETPKNRSVGGSAEKDKKDEKRNSFINKVARRQGASGLQKKMMMNFYSLPTSQKVQKIEEIVDFFRKTWST</sequence>
<reference evidence="1" key="1">
    <citation type="journal article" date="2021" name="Environ. Microbiol.">
        <title>Gene family expansions and transcriptome signatures uncover fungal adaptations to wood decay.</title>
        <authorList>
            <person name="Hage H."/>
            <person name="Miyauchi S."/>
            <person name="Viragh M."/>
            <person name="Drula E."/>
            <person name="Min B."/>
            <person name="Chaduli D."/>
            <person name="Navarro D."/>
            <person name="Favel A."/>
            <person name="Norest M."/>
            <person name="Lesage-Meessen L."/>
            <person name="Balint B."/>
            <person name="Merenyi Z."/>
            <person name="de Eugenio L."/>
            <person name="Morin E."/>
            <person name="Martinez A.T."/>
            <person name="Baldrian P."/>
            <person name="Stursova M."/>
            <person name="Martinez M.J."/>
            <person name="Novotny C."/>
            <person name="Magnuson J.K."/>
            <person name="Spatafora J.W."/>
            <person name="Maurice S."/>
            <person name="Pangilinan J."/>
            <person name="Andreopoulos W."/>
            <person name="LaButti K."/>
            <person name="Hundley H."/>
            <person name="Na H."/>
            <person name="Kuo A."/>
            <person name="Barry K."/>
            <person name="Lipzen A."/>
            <person name="Henrissat B."/>
            <person name="Riley R."/>
            <person name="Ahrendt S."/>
            <person name="Nagy L.G."/>
            <person name="Grigoriev I.V."/>
            <person name="Martin F."/>
            <person name="Rosso M.N."/>
        </authorList>
    </citation>
    <scope>NUCLEOTIDE SEQUENCE</scope>
    <source>
        <strain evidence="1">CBS 384.51</strain>
    </source>
</reference>
<evidence type="ECO:0000313" key="1">
    <source>
        <dbReference type="EMBL" id="KAI0086115.1"/>
    </source>
</evidence>
<organism evidence="1 2">
    <name type="scientific">Irpex rosettiformis</name>
    <dbReference type="NCBI Taxonomy" id="378272"/>
    <lineage>
        <taxon>Eukaryota</taxon>
        <taxon>Fungi</taxon>
        <taxon>Dikarya</taxon>
        <taxon>Basidiomycota</taxon>
        <taxon>Agaricomycotina</taxon>
        <taxon>Agaricomycetes</taxon>
        <taxon>Polyporales</taxon>
        <taxon>Irpicaceae</taxon>
        <taxon>Irpex</taxon>
    </lineage>
</organism>
<comment type="caution">
    <text evidence="1">The sequence shown here is derived from an EMBL/GenBank/DDBJ whole genome shotgun (WGS) entry which is preliminary data.</text>
</comment>
<keyword evidence="2" id="KW-1185">Reference proteome</keyword>
<gene>
    <name evidence="1" type="ORF">BDY19DRAFT_996290</name>
</gene>
<name>A0ACB8TVV3_9APHY</name>
<accession>A0ACB8TVV3</accession>
<dbReference type="EMBL" id="MU274926">
    <property type="protein sequence ID" value="KAI0086115.1"/>
    <property type="molecule type" value="Genomic_DNA"/>
</dbReference>
<evidence type="ECO:0000313" key="2">
    <source>
        <dbReference type="Proteomes" id="UP001055072"/>
    </source>
</evidence>
<protein>
    <submittedName>
        <fullName evidence="1">Uncharacterized protein</fullName>
    </submittedName>
</protein>
<proteinExistence type="predicted"/>
<dbReference type="Proteomes" id="UP001055072">
    <property type="component" value="Unassembled WGS sequence"/>
</dbReference>